<dbReference type="RefSeq" id="WP_021638718.1">
    <property type="nucleotide sequence ID" value="NZ_CALBAU010000199.1"/>
</dbReference>
<dbReference type="AlphaFoldDB" id="A0A3E3HV31"/>
<evidence type="ECO:0000313" key="4">
    <source>
        <dbReference type="EMBL" id="RGE69222.1"/>
    </source>
</evidence>
<evidence type="ECO:0000256" key="1">
    <source>
        <dbReference type="SAM" id="MobiDB-lite"/>
    </source>
</evidence>
<evidence type="ECO:0000313" key="6">
    <source>
        <dbReference type="Proteomes" id="UP000261166"/>
    </source>
</evidence>
<organism evidence="3 5">
    <name type="scientific">Eisenbergiella massiliensis</name>
    <dbReference type="NCBI Taxonomy" id="1720294"/>
    <lineage>
        <taxon>Bacteria</taxon>
        <taxon>Bacillati</taxon>
        <taxon>Bacillota</taxon>
        <taxon>Clostridia</taxon>
        <taxon>Lachnospirales</taxon>
        <taxon>Lachnospiraceae</taxon>
        <taxon>Eisenbergiella</taxon>
    </lineage>
</organism>
<accession>A0A3E3HV31</accession>
<dbReference type="SUPFAM" id="SSF53850">
    <property type="entry name" value="Periplasmic binding protein-like II"/>
    <property type="match status" value="1"/>
</dbReference>
<evidence type="ECO:0000313" key="3">
    <source>
        <dbReference type="EMBL" id="RGE55652.1"/>
    </source>
</evidence>
<feature type="compositionally biased region" description="Polar residues" evidence="1">
    <location>
        <begin position="26"/>
        <end position="38"/>
    </location>
</feature>
<dbReference type="Proteomes" id="UP000260812">
    <property type="component" value="Unassembled WGS sequence"/>
</dbReference>
<dbReference type="EMBL" id="QVLU01000017">
    <property type="protein sequence ID" value="RGE69222.1"/>
    <property type="molecule type" value="Genomic_DNA"/>
</dbReference>
<dbReference type="Proteomes" id="UP000261166">
    <property type="component" value="Unassembled WGS sequence"/>
</dbReference>
<sequence length="564" mass="63401">MKKALQKIVTAGLISAMAIGTLAGCGSSNETASTPSQPAESKAEASTEAAAESTEAGDTAAAGEFTDYSAGFPETVTLQVPVYERGWEGWNPTDNYWTKWIQENFGDKYNVNVEFVSIGRSTEVQDFTQLLSAGSAPTFIFHYDYPNILAYYSQGAYQELNADEIAYYAPTFWGTMGETIQDYGVIDGKLMVVMGNRTELVSSNWGTLVRKDWMDALGIDMPTNLDEYNDMLMKFKEAGYGYASAPLLAKSFNFDYNFRGWPYDEEGRALNSDLAVASFTWEPTKAYLKNLNYQYQNGLVDPDFYLDTDGNQSKSNFVAGKAATYACYINAGTQENVIDPLLEQNPDAEIVILDPAAEVPAGDKPQGRKYWPFGMIYGINADATDEERIAAWMYIEWMSQEDVIDTLQNGFEGKNYEVNEEGVKVPTGYTGEEKLSNNDNGDYWCMVNANKQYATEEEWRKSIIYVNAPVGYEYLIEDILSYNDKYDEYRTPDTCFTVPIETLAEYSSDLAELWKESYVQIVTKAATEEDFESMYEQMSQQYLDAGYQEILDEKKAAYDAGEFH</sequence>
<comment type="caution">
    <text evidence="3">The sequence shown here is derived from an EMBL/GenBank/DDBJ whole genome shotgun (WGS) entry which is preliminary data.</text>
</comment>
<keyword evidence="2" id="KW-0732">Signal</keyword>
<feature type="chain" id="PRO_5038303276" evidence="2">
    <location>
        <begin position="24"/>
        <end position="564"/>
    </location>
</feature>
<dbReference type="OrthoDB" id="2650856at2"/>
<feature type="compositionally biased region" description="Low complexity" evidence="1">
    <location>
        <begin position="44"/>
        <end position="58"/>
    </location>
</feature>
<proteinExistence type="predicted"/>
<feature type="signal peptide" evidence="2">
    <location>
        <begin position="1"/>
        <end position="23"/>
    </location>
</feature>
<gene>
    <name evidence="4" type="ORF">DWY69_17855</name>
    <name evidence="3" type="ORF">DXC51_28285</name>
</gene>
<name>A0A3E3HV31_9FIRM</name>
<dbReference type="GeneID" id="97990647"/>
<dbReference type="Pfam" id="PF01547">
    <property type="entry name" value="SBP_bac_1"/>
    <property type="match status" value="1"/>
</dbReference>
<dbReference type="Gene3D" id="3.40.190.10">
    <property type="entry name" value="Periplasmic binding protein-like II"/>
    <property type="match status" value="2"/>
</dbReference>
<protein>
    <submittedName>
        <fullName evidence="3">Extracellular solute-binding protein</fullName>
    </submittedName>
</protein>
<evidence type="ECO:0000313" key="5">
    <source>
        <dbReference type="Proteomes" id="UP000260812"/>
    </source>
</evidence>
<keyword evidence="5" id="KW-1185">Reference proteome</keyword>
<dbReference type="PROSITE" id="PS51257">
    <property type="entry name" value="PROKAR_LIPOPROTEIN"/>
    <property type="match status" value="1"/>
</dbReference>
<dbReference type="EMBL" id="QVLV01000040">
    <property type="protein sequence ID" value="RGE55652.1"/>
    <property type="molecule type" value="Genomic_DNA"/>
</dbReference>
<evidence type="ECO:0000256" key="2">
    <source>
        <dbReference type="SAM" id="SignalP"/>
    </source>
</evidence>
<dbReference type="InterPro" id="IPR006059">
    <property type="entry name" value="SBP"/>
</dbReference>
<feature type="region of interest" description="Disordered" evidence="1">
    <location>
        <begin position="26"/>
        <end position="58"/>
    </location>
</feature>
<reference evidence="3 6" key="1">
    <citation type="submission" date="2018-08" db="EMBL/GenBank/DDBJ databases">
        <title>A genome reference for cultivated species of the human gut microbiota.</title>
        <authorList>
            <person name="Zou Y."/>
            <person name="Xue W."/>
            <person name="Luo G."/>
        </authorList>
    </citation>
    <scope>NUCLEOTIDE SEQUENCE [LARGE SCALE GENOMIC DNA]</scope>
    <source>
        <strain evidence="4 6">AF26-4BH</strain>
        <strain evidence="3">TF05-5AC</strain>
    </source>
</reference>